<proteinExistence type="predicted"/>
<comment type="caution">
    <text evidence="1">The sequence shown here is derived from an EMBL/GenBank/DDBJ whole genome shotgun (WGS) entry which is preliminary data.</text>
</comment>
<accession>A0A4Q1C3M6</accession>
<dbReference type="Proteomes" id="UP000290218">
    <property type="component" value="Unassembled WGS sequence"/>
</dbReference>
<organism evidence="1 2">
    <name type="scientific">Oleiharenicola lentus</name>
    <dbReference type="NCBI Taxonomy" id="2508720"/>
    <lineage>
        <taxon>Bacteria</taxon>
        <taxon>Pseudomonadati</taxon>
        <taxon>Verrucomicrobiota</taxon>
        <taxon>Opitutia</taxon>
        <taxon>Opitutales</taxon>
        <taxon>Opitutaceae</taxon>
        <taxon>Oleiharenicola</taxon>
    </lineage>
</organism>
<sequence>MRRIRPCYFNTWAGGLEAAADYVARIGSLDLRPLVANPQDGELLRKARLDCDWYAANARCFATMSHPQMEFLPAWVVGKPGVLDLAKVPREPGEERWLITMAHQPQALGDIAGRVFGLLAKMGVRHCFYAFDEASRFMSCFKDIAPHLDVLIHDESPLAETGRALLKPGCVASHRSWVANFAPGEAVFNEAPEEKIYFLGSQMGLTPHRQRQLEFLRRKFKDRLVASHDHSTPVDARRELNRYKVGLCPEGRKFTTPAMRASHTDRPFWSGCLGMVPVSENSKPGGRLEELHAAGLIVRYEHGDLESLAAACERGLALGNVERRKIYDHFNAHETVGAVVAEALAAA</sequence>
<evidence type="ECO:0000313" key="2">
    <source>
        <dbReference type="Proteomes" id="UP000290218"/>
    </source>
</evidence>
<protein>
    <recommendedName>
        <fullName evidence="3">Glycosyltransferase family 1 protein</fullName>
    </recommendedName>
</protein>
<dbReference type="EMBL" id="SDHX01000002">
    <property type="protein sequence ID" value="RXK53004.1"/>
    <property type="molecule type" value="Genomic_DNA"/>
</dbReference>
<dbReference type="OrthoDB" id="185570at2"/>
<dbReference type="AlphaFoldDB" id="A0A4Q1C3M6"/>
<reference evidence="1 2" key="1">
    <citation type="submission" date="2019-01" db="EMBL/GenBank/DDBJ databases">
        <title>Lacunisphaera sp. strain TWA-58.</title>
        <authorList>
            <person name="Chen W.-M."/>
        </authorList>
    </citation>
    <scope>NUCLEOTIDE SEQUENCE [LARGE SCALE GENOMIC DNA]</scope>
    <source>
        <strain evidence="1 2">TWA-58</strain>
    </source>
</reference>
<name>A0A4Q1C3M6_9BACT</name>
<gene>
    <name evidence="1" type="ORF">ESB00_14930</name>
</gene>
<evidence type="ECO:0000313" key="1">
    <source>
        <dbReference type="EMBL" id="RXK53004.1"/>
    </source>
</evidence>
<dbReference type="RefSeq" id="WP_129048594.1">
    <property type="nucleotide sequence ID" value="NZ_SDHX01000002.1"/>
</dbReference>
<evidence type="ECO:0008006" key="3">
    <source>
        <dbReference type="Google" id="ProtNLM"/>
    </source>
</evidence>
<keyword evidence="2" id="KW-1185">Reference proteome</keyword>